<dbReference type="EMBL" id="UXSR01000269">
    <property type="protein sequence ID" value="VDD75882.1"/>
    <property type="molecule type" value="Genomic_DNA"/>
</dbReference>
<dbReference type="InterPro" id="IPR041123">
    <property type="entry name" value="CRM1_repeat"/>
</dbReference>
<dbReference type="Pfam" id="PF18777">
    <property type="entry name" value="CRM1_repeat"/>
    <property type="match status" value="1"/>
</dbReference>
<dbReference type="InterPro" id="IPR001494">
    <property type="entry name" value="Importin-beta_N"/>
</dbReference>
<dbReference type="InterPro" id="IPR036322">
    <property type="entry name" value="WD40_repeat_dom_sf"/>
</dbReference>
<dbReference type="GO" id="GO:0006611">
    <property type="term" value="P:protein export from nucleus"/>
    <property type="evidence" value="ECO:0007669"/>
    <property type="project" value="InterPro"/>
</dbReference>
<dbReference type="InterPro" id="IPR001680">
    <property type="entry name" value="WD40_rpt"/>
</dbReference>
<dbReference type="GO" id="GO:0005634">
    <property type="term" value="C:nucleus"/>
    <property type="evidence" value="ECO:0007669"/>
    <property type="project" value="UniProtKB-SubCell"/>
</dbReference>
<evidence type="ECO:0000256" key="2">
    <source>
        <dbReference type="ARBA" id="ARBA00009466"/>
    </source>
</evidence>
<dbReference type="SMART" id="SM00320">
    <property type="entry name" value="WD40"/>
    <property type="match status" value="3"/>
</dbReference>
<name>A0A158QT22_MESCO</name>
<organism evidence="8 9">
    <name type="scientific">Mesocestoides corti</name>
    <name type="common">Flatworm</name>
    <dbReference type="NCBI Taxonomy" id="53468"/>
    <lineage>
        <taxon>Eukaryota</taxon>
        <taxon>Metazoa</taxon>
        <taxon>Spiralia</taxon>
        <taxon>Lophotrochozoa</taxon>
        <taxon>Platyhelminthes</taxon>
        <taxon>Cestoda</taxon>
        <taxon>Eucestoda</taxon>
        <taxon>Cyclophyllidea</taxon>
        <taxon>Mesocestoididae</taxon>
        <taxon>Mesocestoides</taxon>
    </lineage>
</organism>
<dbReference type="FunFam" id="1.25.10.10:FF:000022">
    <property type="entry name" value="protein EXPORTIN 1A"/>
    <property type="match status" value="1"/>
</dbReference>
<keyword evidence="9" id="KW-1185">Reference proteome</keyword>
<dbReference type="OrthoDB" id="27218at2759"/>
<dbReference type="InterPro" id="IPR013598">
    <property type="entry name" value="Exportin-1/Importin-b-like"/>
</dbReference>
<evidence type="ECO:0000256" key="4">
    <source>
        <dbReference type="ARBA" id="ARBA00022927"/>
    </source>
</evidence>
<dbReference type="Pfam" id="PF08389">
    <property type="entry name" value="Xpo1"/>
    <property type="match status" value="1"/>
</dbReference>
<comment type="subcellular location">
    <subcellularLocation>
        <location evidence="1">Nucleus</location>
    </subcellularLocation>
</comment>
<dbReference type="InterPro" id="IPR014877">
    <property type="entry name" value="XPO1_C_dom"/>
</dbReference>
<dbReference type="PANTHER" id="PTHR11223">
    <property type="entry name" value="EXPORTIN 1/5"/>
    <property type="match status" value="1"/>
</dbReference>
<dbReference type="Gene3D" id="1.25.10.10">
    <property type="entry name" value="Leucine-rich Repeat Variant"/>
    <property type="match status" value="1"/>
</dbReference>
<dbReference type="InterPro" id="IPR041235">
    <property type="entry name" value="Exp1_repeat_2"/>
</dbReference>
<evidence type="ECO:0000313" key="8">
    <source>
        <dbReference type="EMBL" id="VDD75882.1"/>
    </source>
</evidence>
<dbReference type="InterPro" id="IPR016024">
    <property type="entry name" value="ARM-type_fold"/>
</dbReference>
<gene>
    <name evidence="8" type="ORF">MCOS_LOCUS1885</name>
</gene>
<evidence type="ECO:0000256" key="5">
    <source>
        <dbReference type="ARBA" id="ARBA00023242"/>
    </source>
</evidence>
<evidence type="ECO:0000313" key="9">
    <source>
        <dbReference type="Proteomes" id="UP000267029"/>
    </source>
</evidence>
<dbReference type="SUPFAM" id="SSF48371">
    <property type="entry name" value="ARM repeat"/>
    <property type="match status" value="2"/>
</dbReference>
<dbReference type="GO" id="GO:0000056">
    <property type="term" value="P:ribosomal small subunit export from nucleus"/>
    <property type="evidence" value="ECO:0007669"/>
    <property type="project" value="TreeGrafter"/>
</dbReference>
<feature type="region of interest" description="Disordered" evidence="6">
    <location>
        <begin position="1"/>
        <end position="23"/>
    </location>
</feature>
<dbReference type="InterPro" id="IPR015943">
    <property type="entry name" value="WD40/YVTN_repeat-like_dom_sf"/>
</dbReference>
<keyword evidence="4" id="KW-0653">Protein transport</keyword>
<reference evidence="8 9" key="1">
    <citation type="submission" date="2018-10" db="EMBL/GenBank/DDBJ databases">
        <authorList>
            <consortium name="Pathogen Informatics"/>
        </authorList>
    </citation>
    <scope>NUCLEOTIDE SEQUENCE [LARGE SCALE GENOMIC DNA]</scope>
</reference>
<evidence type="ECO:0000259" key="7">
    <source>
        <dbReference type="PROSITE" id="PS50166"/>
    </source>
</evidence>
<evidence type="ECO:0000256" key="6">
    <source>
        <dbReference type="SAM" id="MobiDB-lite"/>
    </source>
</evidence>
<dbReference type="InterPro" id="IPR045065">
    <property type="entry name" value="XPO1/5"/>
</dbReference>
<dbReference type="Pfam" id="PF08767">
    <property type="entry name" value="CRM1_C"/>
    <property type="match status" value="1"/>
</dbReference>
<dbReference type="SMART" id="SM00913">
    <property type="entry name" value="IBN_N"/>
    <property type="match status" value="1"/>
</dbReference>
<dbReference type="PANTHER" id="PTHR11223:SF2">
    <property type="entry name" value="EXPORTIN-1"/>
    <property type="match status" value="1"/>
</dbReference>
<protein>
    <recommendedName>
        <fullName evidence="7">Importin N-terminal domain-containing protein</fullName>
    </recommendedName>
</protein>
<dbReference type="SUPFAM" id="SSF50978">
    <property type="entry name" value="WD40 repeat-like"/>
    <property type="match status" value="1"/>
</dbReference>
<dbReference type="PROSITE" id="PS50166">
    <property type="entry name" value="IMPORTIN_B_NT"/>
    <property type="match status" value="1"/>
</dbReference>
<proteinExistence type="inferred from homology"/>
<evidence type="ECO:0000256" key="1">
    <source>
        <dbReference type="ARBA" id="ARBA00004123"/>
    </source>
</evidence>
<dbReference type="Proteomes" id="UP000267029">
    <property type="component" value="Unassembled WGS sequence"/>
</dbReference>
<dbReference type="GO" id="GO:0005049">
    <property type="term" value="F:nuclear export signal receptor activity"/>
    <property type="evidence" value="ECO:0007669"/>
    <property type="project" value="InterPro"/>
</dbReference>
<dbReference type="GO" id="GO:0031267">
    <property type="term" value="F:small GTPase binding"/>
    <property type="evidence" value="ECO:0007669"/>
    <property type="project" value="InterPro"/>
</dbReference>
<keyword evidence="5" id="KW-0539">Nucleus</keyword>
<dbReference type="Gene3D" id="2.130.10.10">
    <property type="entry name" value="YVTN repeat-like/Quinoprotein amine dehydrogenase"/>
    <property type="match status" value="2"/>
</dbReference>
<dbReference type="STRING" id="53468.A0A158QT22"/>
<dbReference type="Pfam" id="PF18787">
    <property type="entry name" value="CRM1_repeat_3"/>
    <property type="match status" value="1"/>
</dbReference>
<comment type="similarity">
    <text evidence="2">Belongs to the exportin family.</text>
</comment>
<accession>A0A158QT22</accession>
<dbReference type="GO" id="GO:0000055">
    <property type="term" value="P:ribosomal large subunit export from nucleus"/>
    <property type="evidence" value="ECO:0007669"/>
    <property type="project" value="TreeGrafter"/>
</dbReference>
<dbReference type="SMART" id="SM01102">
    <property type="entry name" value="CRM1_C"/>
    <property type="match status" value="1"/>
</dbReference>
<dbReference type="InterPro" id="IPR011989">
    <property type="entry name" value="ARM-like"/>
</dbReference>
<evidence type="ECO:0000256" key="3">
    <source>
        <dbReference type="ARBA" id="ARBA00022448"/>
    </source>
</evidence>
<dbReference type="Pfam" id="PF18784">
    <property type="entry name" value="CRM1_repeat_2"/>
    <property type="match status" value="1"/>
</dbReference>
<dbReference type="Pfam" id="PF03810">
    <property type="entry name" value="IBN_N"/>
    <property type="match status" value="1"/>
</dbReference>
<dbReference type="GO" id="GO:0005737">
    <property type="term" value="C:cytoplasm"/>
    <property type="evidence" value="ECO:0007669"/>
    <property type="project" value="TreeGrafter"/>
</dbReference>
<sequence length="2032" mass="230628">MLGNKKPLKQSPTPDQLGEENDDEVIKSMSTMEEEEIYDQKLINEFMAQESLPEDDVLVFNFNALLQTKIFGPQTVTRLNEKIADMQAHPTDLLTSEGSVAESVQMSEQGIPQSFAEVPVYVGLNLEREAFLKSLEQSDSTDALVAAVKEKVTEYPGEYVTFIVDRSMKFGGNFLMILSQEVDNKLRLEGLEVQERDVVVDVIEEADDEVTWVYPNFDQPWISMGSEFEILEAGYTESRPRTVTKFQRPRREFEAKRPLDTHSDGVQYTEVKPFEDKSFEIPILELERGVACTNIACDHFTNTEWRYPRNQVVQYEPRLGEDEKEISISTSKTQKLMTGVSNLLPLFEQGLKENLMFNFLVDDFANLAASDDTFDNKSANTFKEVVSFSDLKFSKHKAVSHVEWHPTIEGLVAVSGVERLAYEERVNQQSRVLMTESTIIVWSFFEPIQPQLIMLAPEDILCFQFNPTTPNIVAGGCFNGEVVLWDIAKHDLSNVLEKTKHHQKVPLIQFDETDSQKVPVMPWCAASNIEASHATPITYLQWLPDHLELNRAGMPFENFQRKCIQLMTCAADSGILLWDLRPDKSPLAVDKTRDQMVIPRDVPPTFNAIDAKWKPFLHINVFRPENAPDHCPTCFCIRERQGDRSVLELKSNVKKRIDSENDPNRIGLPKAQPLDGINTNVFVGTEDGDIVYVDWVPQKDVKTAKRQTTLPSFVAQHHDGPISYIARSPFLPEVVLCVGGFSWSLWKEGITSGALLCSAPYVKAVTGGLWSPTRPSVFYIIRCDGVLESWDLLDKTHEPALMQSVSASSLTALSSKVEGKKHYLAVGDMHGTLKVLLNALTNVAVCRENYHFELVLDDVMDVVLTDAAIPLQVPHRLKFCGANELEAVTNYIDREVQRRAFVVSRWSKREHERISTENEKKRLAGIATAAELSEEEKLQKLRVRGSQTIRALFLANTTQIMLTEAAAAQILNFSQPLDIKLLDQVVEAMYKSSGNEQKLAEKILSTLKEHPEAWTRVDSILEFSSSQQTKYFALQILEALIKTRWKVLARPQCEGIKKYIVGLIIQTSSNPDLMESEKSYLSKLNMILVEILKFEWPANWPFFIRDIVGASKTNESLCQNNMVILRLLSEEVFDFSLGQMTQTKAKHLKDSMCQEFGMIFQLCQLVLENSQNASLVVVTLETLLRFMHWIPLGYIFETNLIQILVCRFLSVPAFRNVTLKCLAEIAGVPANEYEDKVVELFNLTTSKLKEMLPLSTRIREAYDKGTTDEQNFIQNLAIFYCTFLRSHNDLIEMGKITDQLVDSYEYLLRISEVDDKEIFKICLEYWNFWVCELYTQASLACRPLYASVLPRMEYAPILSKLRTILISRMARPEEVLVVENDHGEVVREFMKDTDSLNLYKTMRETLVYLTHLDHEDTEKIMLEKLKRQVSGAEWSRANLNSLCWAIGSISGAMQEDNERSFLVVVIRDLLGLCEHKRGKDNKAIVASNIMYVVGQYPRFLRAHWRFLKTVITKLFEFMHETHEGVQDMACDTFIKVAQKCRRQLLIPQCGASCGFVEDIIRGIDAIISDLQPQQVHTFYEAVAIIISSETDAAAQNELIEGLFRLPNAIWDDILLRVAADVNILTDVEVVKQLCNILKTNLAACKSLGHSYLTQLCRIYLDMLNVYRLLSDQINASIATHGDQIVKQPLVRSMRAVKKTVLNLLSCWIQRSNNPMLVANDFLPPLLDAVATDYQQGPPIAREPEVLTTMATIVNRLGENVLRSLPRILDAVFQCTLEMINKDLEEFPEHRTNFFTLLQAVNAHCFSALLTLTTDKFKLILDSVIWAIKHTMRQVSETGLNILHTMLINMANATSDNQQLFFHNFYVEIMQHMFAVVTDRSQTGNLTLQASLLAYMFKMVENGVITVALGGDNPHLTVPAETNVQYVHQRLLELLKQAFPHLQEPQLVVFIKGLFALDTDVTAFREHLRDFLVQIREISGEDLSDLYLEEREAEIAAAQAEKLRRQAEVPGLLGPGLDTSTAVVGGGGMEMTD</sequence>
<dbReference type="InterPro" id="IPR040485">
    <property type="entry name" value="XPO1_repeat_3"/>
</dbReference>
<keyword evidence="3" id="KW-0813">Transport</keyword>
<feature type="domain" description="Importin N-terminal" evidence="7">
    <location>
        <begin position="1000"/>
        <end position="1066"/>
    </location>
</feature>